<keyword evidence="1" id="KW-0175">Coiled coil</keyword>
<dbReference type="RefSeq" id="WP_158948125.1">
    <property type="nucleotide sequence ID" value="NZ_CP046913.1"/>
</dbReference>
<evidence type="ECO:0000313" key="3">
    <source>
        <dbReference type="Proteomes" id="UP000433577"/>
    </source>
</evidence>
<dbReference type="NCBIfam" id="NF040697">
    <property type="entry name" value="VPA1267_fam"/>
    <property type="match status" value="1"/>
</dbReference>
<proteinExistence type="predicted"/>
<feature type="coiled-coil region" evidence="1">
    <location>
        <begin position="100"/>
        <end position="137"/>
    </location>
</feature>
<sequence>MASGQQLAEENVRKFATWAASKTDEDFRNMVARGVLSRTEIAAECGFAKSALAQNPRIRDALKALETSLRERGVLPPVASVGESEADAAIPVRRVEPMRAARDAERLSRLEQENASLRAENAELKRLLARFSVLQDALAETGRLPR</sequence>
<evidence type="ECO:0000256" key="1">
    <source>
        <dbReference type="SAM" id="Coils"/>
    </source>
</evidence>
<reference evidence="2 3" key="1">
    <citation type="submission" date="2019-12" db="EMBL/GenBank/DDBJ databases">
        <title>Paraburkholderia acidiphila 7Q-K02 sp. nov and Paraburkholderia acidisoli DHF22 sp. nov., two strains isolated from forest soil.</title>
        <authorList>
            <person name="Gao Z."/>
            <person name="Qiu L."/>
        </authorList>
    </citation>
    <scope>NUCLEOTIDE SEQUENCE [LARGE SCALE GENOMIC DNA]</scope>
    <source>
        <strain evidence="2 3">DHF22</strain>
    </source>
</reference>
<evidence type="ECO:0000313" key="2">
    <source>
        <dbReference type="EMBL" id="QGZ60524.1"/>
    </source>
</evidence>
<dbReference type="EMBL" id="CP046913">
    <property type="protein sequence ID" value="QGZ60524.1"/>
    <property type="molecule type" value="Genomic_DNA"/>
</dbReference>
<dbReference type="AlphaFoldDB" id="A0A7Z2GFF5"/>
<protein>
    <submittedName>
        <fullName evidence="2">Uncharacterized protein</fullName>
    </submittedName>
</protein>
<dbReference type="KEGG" id="pacs:FAZ98_01565"/>
<accession>A0A7Z2GFF5</accession>
<dbReference type="Proteomes" id="UP000433577">
    <property type="component" value="Chromosome 1"/>
</dbReference>
<gene>
    <name evidence="2" type="ORF">FAZ98_01565</name>
</gene>
<keyword evidence="3" id="KW-1185">Reference proteome</keyword>
<organism evidence="2 3">
    <name type="scientific">Paraburkholderia acidisoli</name>
    <dbReference type="NCBI Taxonomy" id="2571748"/>
    <lineage>
        <taxon>Bacteria</taxon>
        <taxon>Pseudomonadati</taxon>
        <taxon>Pseudomonadota</taxon>
        <taxon>Betaproteobacteria</taxon>
        <taxon>Burkholderiales</taxon>
        <taxon>Burkholderiaceae</taxon>
        <taxon>Paraburkholderia</taxon>
    </lineage>
</organism>
<name>A0A7Z2GFF5_9BURK</name>
<dbReference type="OrthoDB" id="6118214at2"/>
<dbReference type="InterPro" id="IPR049841">
    <property type="entry name" value="VPA1267-like"/>
</dbReference>